<dbReference type="AlphaFoldDB" id="A0A512C0N1"/>
<dbReference type="SUPFAM" id="SSF53067">
    <property type="entry name" value="Actin-like ATPase domain"/>
    <property type="match status" value="2"/>
</dbReference>
<comment type="similarity">
    <text evidence="1">Belongs to the heat shock protein 70 family.</text>
</comment>
<reference evidence="4 5" key="1">
    <citation type="submission" date="2019-07" db="EMBL/GenBank/DDBJ databases">
        <title>Whole genome shotgun sequence of Microvirga aerophila NBRC 106136.</title>
        <authorList>
            <person name="Hosoyama A."/>
            <person name="Uohara A."/>
            <person name="Ohji S."/>
            <person name="Ichikawa N."/>
        </authorList>
    </citation>
    <scope>NUCLEOTIDE SEQUENCE [LARGE SCALE GENOMIC DNA]</scope>
    <source>
        <strain evidence="4 5">NBRC 106136</strain>
    </source>
</reference>
<gene>
    <name evidence="4" type="ORF">MAE02_54700</name>
</gene>
<evidence type="ECO:0000256" key="3">
    <source>
        <dbReference type="ARBA" id="ARBA00022840"/>
    </source>
</evidence>
<evidence type="ECO:0000256" key="1">
    <source>
        <dbReference type="ARBA" id="ARBA00007381"/>
    </source>
</evidence>
<dbReference type="InterPro" id="IPR042054">
    <property type="entry name" value="YegD-like"/>
</dbReference>
<keyword evidence="3" id="KW-0067">ATP-binding</keyword>
<dbReference type="Proteomes" id="UP000321085">
    <property type="component" value="Unassembled WGS sequence"/>
</dbReference>
<accession>A0A512C0N1</accession>
<comment type="caution">
    <text evidence="4">The sequence shown here is derived from an EMBL/GenBank/DDBJ whole genome shotgun (WGS) entry which is preliminary data.</text>
</comment>
<keyword evidence="5" id="KW-1185">Reference proteome</keyword>
<dbReference type="PROSITE" id="PS01036">
    <property type="entry name" value="HSP70_3"/>
    <property type="match status" value="1"/>
</dbReference>
<evidence type="ECO:0000256" key="2">
    <source>
        <dbReference type="ARBA" id="ARBA00022741"/>
    </source>
</evidence>
<protein>
    <submittedName>
        <fullName evidence="4">Molecular chaperone DnaK</fullName>
    </submittedName>
</protein>
<dbReference type="EMBL" id="BJYU01000124">
    <property type="protein sequence ID" value="GEO17774.1"/>
    <property type="molecule type" value="Genomic_DNA"/>
</dbReference>
<sequence length="450" mass="49524">MRPRKPLPPSFSMSAASHDLSIGIDFGTSNTVVAIADARGNVEALTFDHRGDDLKVYVTALCFWDERHGNGLRTEVEGGPWAIDQFLEGLTAHRFIQSFKTFAASQSFQETRIFRERYRFEDLLSTFLRTLAHHGGSRMDLSARNVVIGRPVQFAGSHPDEALAMNRYRAAFGKLGAGHARYVYEPVGAAFFYARQLQHDSTVLVADFGGGTSDFSVMRFSRNGGALRAEPLGHAGIGIAGDSFDYRIVDHVVSPRLGKGGTYRSMDKVLSIPNHYYANFARWNHLAMMKGSGDLKELRELARTALDPEPLEKFIDIVEYDLGFALYRAVSSAKVALSAENETEFRFTGEGVDIQAHISRGDFETWIAGDVARIAGAVDRALADAGVGHSDIEKVFLTGGTSFVPAIRRLFVDRFGEERLTSADQFESIAYGLALIGQTEEPGRWAVGAH</sequence>
<name>A0A512C0N1_9HYPH</name>
<dbReference type="Gene3D" id="3.90.640.10">
    <property type="entry name" value="Actin, Chain A, domain 4"/>
    <property type="match status" value="2"/>
</dbReference>
<dbReference type="PANTHER" id="PTHR19375">
    <property type="entry name" value="HEAT SHOCK PROTEIN 70KDA"/>
    <property type="match status" value="1"/>
</dbReference>
<evidence type="ECO:0000313" key="4">
    <source>
        <dbReference type="EMBL" id="GEO17774.1"/>
    </source>
</evidence>
<dbReference type="InterPro" id="IPR043129">
    <property type="entry name" value="ATPase_NBD"/>
</dbReference>
<dbReference type="InterPro" id="IPR013126">
    <property type="entry name" value="Hsp_70_fam"/>
</dbReference>
<keyword evidence="2" id="KW-0547">Nucleotide-binding</keyword>
<dbReference type="GO" id="GO:0005524">
    <property type="term" value="F:ATP binding"/>
    <property type="evidence" value="ECO:0007669"/>
    <property type="project" value="UniProtKB-KW"/>
</dbReference>
<dbReference type="GO" id="GO:0140662">
    <property type="term" value="F:ATP-dependent protein folding chaperone"/>
    <property type="evidence" value="ECO:0007669"/>
    <property type="project" value="InterPro"/>
</dbReference>
<dbReference type="InterPro" id="IPR018181">
    <property type="entry name" value="Heat_shock_70_CS"/>
</dbReference>
<proteinExistence type="inferred from homology"/>
<dbReference type="Gene3D" id="3.30.420.40">
    <property type="match status" value="3"/>
</dbReference>
<dbReference type="CDD" id="cd10231">
    <property type="entry name" value="ASKHA_NBD_HSP70_YegD-like"/>
    <property type="match status" value="1"/>
</dbReference>
<evidence type="ECO:0000313" key="5">
    <source>
        <dbReference type="Proteomes" id="UP000321085"/>
    </source>
</evidence>
<organism evidence="4 5">
    <name type="scientific">Microvirga aerophila</name>
    <dbReference type="NCBI Taxonomy" id="670291"/>
    <lineage>
        <taxon>Bacteria</taxon>
        <taxon>Pseudomonadati</taxon>
        <taxon>Pseudomonadota</taxon>
        <taxon>Alphaproteobacteria</taxon>
        <taxon>Hyphomicrobiales</taxon>
        <taxon>Methylobacteriaceae</taxon>
        <taxon>Microvirga</taxon>
    </lineage>
</organism>
<dbReference type="Pfam" id="PF00012">
    <property type="entry name" value="HSP70"/>
    <property type="match status" value="2"/>
</dbReference>